<dbReference type="Proteomes" id="UP000183994">
    <property type="component" value="Unassembled WGS sequence"/>
</dbReference>
<dbReference type="GO" id="GO:0003723">
    <property type="term" value="F:RNA binding"/>
    <property type="evidence" value="ECO:0007669"/>
    <property type="project" value="TreeGrafter"/>
</dbReference>
<dbReference type="EC" id="3.6.4.13" evidence="1"/>
<keyword evidence="4 7" id="KW-0347">Helicase</keyword>
<evidence type="ECO:0000256" key="5">
    <source>
        <dbReference type="ARBA" id="ARBA00022840"/>
    </source>
</evidence>
<gene>
    <name evidence="12" type="ORF">SAMN02745216_02657</name>
</gene>
<dbReference type="Pfam" id="PF00270">
    <property type="entry name" value="DEAD"/>
    <property type="match status" value="1"/>
</dbReference>
<sequence length="567" mass="62851">MDFRILGLSDELVRAVESLGFEKPTPIQEKAIPYLIEGERDFVGLAQTGTGKTGAYGLPLIQSIDLAISRPQAIVICPTRELCLQIAGDLRNFAKYMEDVRVAAVYGGADIVKQIRTVKGGAQIIAATPGRLLDLINRKAIKPGHVTRVVLDEADEMLNMGFQEDINAILSALPEERRTWLFSATMPKGVAAIAANYQTNPVEVSMGARNQASPDISHICYMIHAKNRYAALKRILDYCPDMFGLVFCRTRKDTQEIAEALMADGYNADALHGDLSQPQRDQVMGRFRRKAVQVLAATDVAARGLDVDDISHVIHYVLPDDPEAYTHRSGRTARAGKQGKSIALITPKEKYRLRDLERRGKFSFQLDSLPQGRDICQKQVAGLAGNIASVSVRENDIAEYMPDILEAFEGLSREEIIQKAVSTEFNRLLDYYRNAGDINAKPREKVKGQAGAKFSREKVAGKGRHGKGPKKDRLKGRKTQRFFINRGRLDKVNEGAIVRLVCENSGIKSRSIGQIDLNREFSFFEVEKSLAPRVLRGLENATLDGKAFQVRAADKQKPGDKSRKKAA</sequence>
<dbReference type="PANTHER" id="PTHR47963">
    <property type="entry name" value="DEAD-BOX ATP-DEPENDENT RNA HELICASE 47, MITOCHONDRIAL"/>
    <property type="match status" value="1"/>
</dbReference>
<dbReference type="PROSITE" id="PS51192">
    <property type="entry name" value="HELICASE_ATP_BIND_1"/>
    <property type="match status" value="1"/>
</dbReference>
<dbReference type="InterPro" id="IPR027417">
    <property type="entry name" value="P-loop_NTPase"/>
</dbReference>
<keyword evidence="2 7" id="KW-0547">Nucleotide-binding</keyword>
<dbReference type="InterPro" id="IPR011545">
    <property type="entry name" value="DEAD/DEAH_box_helicase_dom"/>
</dbReference>
<feature type="domain" description="DEAD-box RNA helicase Q" evidence="11">
    <location>
        <begin position="1"/>
        <end position="29"/>
    </location>
</feature>
<dbReference type="CDD" id="cd00268">
    <property type="entry name" value="DEADc"/>
    <property type="match status" value="1"/>
</dbReference>
<dbReference type="InterPro" id="IPR001650">
    <property type="entry name" value="Helicase_C-like"/>
</dbReference>
<dbReference type="InterPro" id="IPR050547">
    <property type="entry name" value="DEAD_box_RNA_helicases"/>
</dbReference>
<dbReference type="CDD" id="cd18787">
    <property type="entry name" value="SF2_C_DEAD"/>
    <property type="match status" value="1"/>
</dbReference>
<evidence type="ECO:0000259" key="10">
    <source>
        <dbReference type="PROSITE" id="PS51194"/>
    </source>
</evidence>
<reference evidence="13" key="1">
    <citation type="submission" date="2016-11" db="EMBL/GenBank/DDBJ databases">
        <authorList>
            <person name="Varghese N."/>
            <person name="Submissions S."/>
        </authorList>
    </citation>
    <scope>NUCLEOTIDE SEQUENCE [LARGE SCALE GENOMIC DNA]</scope>
    <source>
        <strain evidence="13">DSM 16219</strain>
    </source>
</reference>
<dbReference type="Pfam" id="PF00271">
    <property type="entry name" value="Helicase_C"/>
    <property type="match status" value="1"/>
</dbReference>
<evidence type="ECO:0000259" key="9">
    <source>
        <dbReference type="PROSITE" id="PS51192"/>
    </source>
</evidence>
<dbReference type="Pfam" id="PF03880">
    <property type="entry name" value="DbpA"/>
    <property type="match status" value="1"/>
</dbReference>
<keyword evidence="3 7" id="KW-0378">Hydrolase</keyword>
<feature type="compositionally biased region" description="Basic residues" evidence="8">
    <location>
        <begin position="461"/>
        <end position="477"/>
    </location>
</feature>
<dbReference type="GO" id="GO:0016787">
    <property type="term" value="F:hydrolase activity"/>
    <property type="evidence" value="ECO:0007669"/>
    <property type="project" value="UniProtKB-KW"/>
</dbReference>
<dbReference type="SMART" id="SM00487">
    <property type="entry name" value="DEXDc"/>
    <property type="match status" value="1"/>
</dbReference>
<evidence type="ECO:0000256" key="8">
    <source>
        <dbReference type="SAM" id="MobiDB-lite"/>
    </source>
</evidence>
<dbReference type="PANTHER" id="PTHR47963:SF8">
    <property type="entry name" value="ATP-DEPENDENT RNA HELICASE DEAD"/>
    <property type="match status" value="1"/>
</dbReference>
<evidence type="ECO:0000256" key="3">
    <source>
        <dbReference type="ARBA" id="ARBA00022801"/>
    </source>
</evidence>
<feature type="region of interest" description="Disordered" evidence="8">
    <location>
        <begin position="445"/>
        <end position="477"/>
    </location>
</feature>
<dbReference type="STRING" id="1121393.SAMN02745216_02657"/>
<keyword evidence="5 7" id="KW-0067">ATP-binding</keyword>
<comment type="similarity">
    <text evidence="7">Belongs to the DEAD box helicase family.</text>
</comment>
<protein>
    <recommendedName>
        <fullName evidence="1">RNA helicase</fullName>
        <ecNumber evidence="1">3.6.4.13</ecNumber>
    </recommendedName>
</protein>
<dbReference type="PROSITE" id="PS00039">
    <property type="entry name" value="DEAD_ATP_HELICASE"/>
    <property type="match status" value="1"/>
</dbReference>
<evidence type="ECO:0000256" key="6">
    <source>
        <dbReference type="PROSITE-ProRule" id="PRU00552"/>
    </source>
</evidence>
<dbReference type="InterPro" id="IPR012677">
    <property type="entry name" value="Nucleotide-bd_a/b_plait_sf"/>
</dbReference>
<dbReference type="InterPro" id="IPR014014">
    <property type="entry name" value="RNA_helicase_DEAD_Q_motif"/>
</dbReference>
<organism evidence="12 13">
    <name type="scientific">Desulfatibacillum alkenivorans DSM 16219</name>
    <dbReference type="NCBI Taxonomy" id="1121393"/>
    <lineage>
        <taxon>Bacteria</taxon>
        <taxon>Pseudomonadati</taxon>
        <taxon>Thermodesulfobacteriota</taxon>
        <taxon>Desulfobacteria</taxon>
        <taxon>Desulfobacterales</taxon>
        <taxon>Desulfatibacillaceae</taxon>
        <taxon>Desulfatibacillum</taxon>
    </lineage>
</organism>
<dbReference type="SUPFAM" id="SSF52540">
    <property type="entry name" value="P-loop containing nucleoside triphosphate hydrolases"/>
    <property type="match status" value="1"/>
</dbReference>
<evidence type="ECO:0000256" key="4">
    <source>
        <dbReference type="ARBA" id="ARBA00022806"/>
    </source>
</evidence>
<dbReference type="PROSITE" id="PS51195">
    <property type="entry name" value="Q_MOTIF"/>
    <property type="match status" value="1"/>
</dbReference>
<feature type="domain" description="Helicase ATP-binding" evidence="9">
    <location>
        <begin position="33"/>
        <end position="204"/>
    </location>
</feature>
<evidence type="ECO:0000256" key="2">
    <source>
        <dbReference type="ARBA" id="ARBA00022741"/>
    </source>
</evidence>
<dbReference type="OrthoDB" id="9805696at2"/>
<evidence type="ECO:0000256" key="1">
    <source>
        <dbReference type="ARBA" id="ARBA00012552"/>
    </source>
</evidence>
<dbReference type="PROSITE" id="PS51194">
    <property type="entry name" value="HELICASE_CTER"/>
    <property type="match status" value="1"/>
</dbReference>
<accession>A0A1M6NQ78</accession>
<evidence type="ECO:0000313" key="12">
    <source>
        <dbReference type="EMBL" id="SHJ97818.1"/>
    </source>
</evidence>
<evidence type="ECO:0000256" key="7">
    <source>
        <dbReference type="RuleBase" id="RU000492"/>
    </source>
</evidence>
<dbReference type="InterPro" id="IPR044742">
    <property type="entry name" value="DEAD/DEAH_RhlB"/>
</dbReference>
<dbReference type="AlphaFoldDB" id="A0A1M6NQ78"/>
<name>A0A1M6NQ78_9BACT</name>
<feature type="domain" description="Helicase C-terminal" evidence="10">
    <location>
        <begin position="231"/>
        <end position="381"/>
    </location>
</feature>
<dbReference type="InterPro" id="IPR014001">
    <property type="entry name" value="Helicase_ATP-bd"/>
</dbReference>
<feature type="short sequence motif" description="Q motif" evidence="6">
    <location>
        <begin position="1"/>
        <end position="29"/>
    </location>
</feature>
<dbReference type="CDD" id="cd12252">
    <property type="entry name" value="RRM_DbpA"/>
    <property type="match status" value="1"/>
</dbReference>
<evidence type="ECO:0000313" key="13">
    <source>
        <dbReference type="Proteomes" id="UP000183994"/>
    </source>
</evidence>
<dbReference type="Gene3D" id="3.30.70.330">
    <property type="match status" value="1"/>
</dbReference>
<dbReference type="EMBL" id="FQZU01000015">
    <property type="protein sequence ID" value="SHJ97818.1"/>
    <property type="molecule type" value="Genomic_DNA"/>
</dbReference>
<evidence type="ECO:0000259" key="11">
    <source>
        <dbReference type="PROSITE" id="PS51195"/>
    </source>
</evidence>
<dbReference type="Gene3D" id="3.40.50.300">
    <property type="entry name" value="P-loop containing nucleotide triphosphate hydrolases"/>
    <property type="match status" value="2"/>
</dbReference>
<dbReference type="InterPro" id="IPR000629">
    <property type="entry name" value="RNA-helicase_DEAD-box_CS"/>
</dbReference>
<dbReference type="GO" id="GO:0003724">
    <property type="term" value="F:RNA helicase activity"/>
    <property type="evidence" value="ECO:0007669"/>
    <property type="project" value="UniProtKB-EC"/>
</dbReference>
<proteinExistence type="inferred from homology"/>
<dbReference type="SMART" id="SM00490">
    <property type="entry name" value="HELICc"/>
    <property type="match status" value="1"/>
</dbReference>
<dbReference type="RefSeq" id="WP_073476559.1">
    <property type="nucleotide sequence ID" value="NZ_FQZU01000015.1"/>
</dbReference>
<dbReference type="InterPro" id="IPR005580">
    <property type="entry name" value="DbpA/CsdA_RNA-bd_dom"/>
</dbReference>
<dbReference type="GO" id="GO:0005524">
    <property type="term" value="F:ATP binding"/>
    <property type="evidence" value="ECO:0007669"/>
    <property type="project" value="UniProtKB-KW"/>
</dbReference>
<keyword evidence="13" id="KW-1185">Reference proteome</keyword>